<dbReference type="InterPro" id="IPR029058">
    <property type="entry name" value="AB_hydrolase_fold"/>
</dbReference>
<name>A0ABU1P5X3_9BACL</name>
<comment type="caution">
    <text evidence="2">The sequence shown here is derived from an EMBL/GenBank/DDBJ whole genome shotgun (WGS) entry which is preliminary data.</text>
</comment>
<sequence>MRSIQTSADAAVSVENSLLFASALSRNKVPFDLHVFESGKHGIGIAADHPEAYVWPEVCANWLKKQDFA</sequence>
<dbReference type="Proteomes" id="UP001267290">
    <property type="component" value="Unassembled WGS sequence"/>
</dbReference>
<dbReference type="Gene3D" id="3.40.50.1820">
    <property type="entry name" value="alpha/beta hydrolase"/>
    <property type="match status" value="1"/>
</dbReference>
<proteinExistence type="predicted"/>
<reference evidence="2 3" key="1">
    <citation type="submission" date="2023-07" db="EMBL/GenBank/DDBJ databases">
        <title>Sorghum-associated microbial communities from plants grown in Nebraska, USA.</title>
        <authorList>
            <person name="Schachtman D."/>
        </authorList>
    </citation>
    <scope>NUCLEOTIDE SEQUENCE [LARGE SCALE GENOMIC DNA]</scope>
    <source>
        <strain evidence="2 3">CC258</strain>
    </source>
</reference>
<protein>
    <submittedName>
        <fullName evidence="2">Dipeptidyl aminopeptidase/acylaminoacyl peptidase</fullName>
    </submittedName>
</protein>
<feature type="domain" description="Peptidase S9 prolyl oligopeptidase catalytic" evidence="1">
    <location>
        <begin position="5"/>
        <end position="49"/>
    </location>
</feature>
<dbReference type="EMBL" id="JAVDSB010000017">
    <property type="protein sequence ID" value="MDR6554597.1"/>
    <property type="molecule type" value="Genomic_DNA"/>
</dbReference>
<dbReference type="InterPro" id="IPR001375">
    <property type="entry name" value="Peptidase_S9_cat"/>
</dbReference>
<evidence type="ECO:0000313" key="2">
    <source>
        <dbReference type="EMBL" id="MDR6554597.1"/>
    </source>
</evidence>
<dbReference type="GO" id="GO:0004177">
    <property type="term" value="F:aminopeptidase activity"/>
    <property type="evidence" value="ECO:0007669"/>
    <property type="project" value="UniProtKB-KW"/>
</dbReference>
<keyword evidence="2" id="KW-0378">Hydrolase</keyword>
<dbReference type="Pfam" id="PF00326">
    <property type="entry name" value="Peptidase_S9"/>
    <property type="match status" value="1"/>
</dbReference>
<gene>
    <name evidence="2" type="ORF">J2736_005827</name>
</gene>
<keyword evidence="2" id="KW-0645">Protease</keyword>
<evidence type="ECO:0000259" key="1">
    <source>
        <dbReference type="Pfam" id="PF00326"/>
    </source>
</evidence>
<dbReference type="SUPFAM" id="SSF53474">
    <property type="entry name" value="alpha/beta-Hydrolases"/>
    <property type="match status" value="1"/>
</dbReference>
<keyword evidence="3" id="KW-1185">Reference proteome</keyword>
<keyword evidence="2" id="KW-0031">Aminopeptidase</keyword>
<organism evidence="2 3">
    <name type="scientific">Paenibacillus qinlingensis</name>
    <dbReference type="NCBI Taxonomy" id="1837343"/>
    <lineage>
        <taxon>Bacteria</taxon>
        <taxon>Bacillati</taxon>
        <taxon>Bacillota</taxon>
        <taxon>Bacilli</taxon>
        <taxon>Bacillales</taxon>
        <taxon>Paenibacillaceae</taxon>
        <taxon>Paenibacillus</taxon>
    </lineage>
</organism>
<evidence type="ECO:0000313" key="3">
    <source>
        <dbReference type="Proteomes" id="UP001267290"/>
    </source>
</evidence>
<accession>A0ABU1P5X3</accession>